<feature type="domain" description="DUF4236" evidence="2">
    <location>
        <begin position="3"/>
        <end position="55"/>
    </location>
</feature>
<evidence type="ECO:0000259" key="2">
    <source>
        <dbReference type="Pfam" id="PF14020"/>
    </source>
</evidence>
<dbReference type="EMBL" id="RBZP01000038">
    <property type="protein sequence ID" value="RKQ27968.1"/>
    <property type="molecule type" value="Genomic_DNA"/>
</dbReference>
<keyword evidence="1" id="KW-0175">Coiled coil</keyword>
<name>A0A494ZQV5_9BACI</name>
<dbReference type="Proteomes" id="UP000269301">
    <property type="component" value="Unassembled WGS sequence"/>
</dbReference>
<comment type="caution">
    <text evidence="3">The sequence shown here is derived from an EMBL/GenBank/DDBJ whole genome shotgun (WGS) entry which is preliminary data.</text>
</comment>
<dbReference type="AlphaFoldDB" id="A0A494ZQV5"/>
<organism evidence="3 4">
    <name type="scientific">Oceanobacillus halophilus</name>
    <dbReference type="NCBI Taxonomy" id="930130"/>
    <lineage>
        <taxon>Bacteria</taxon>
        <taxon>Bacillati</taxon>
        <taxon>Bacillota</taxon>
        <taxon>Bacilli</taxon>
        <taxon>Bacillales</taxon>
        <taxon>Bacillaceae</taxon>
        <taxon>Oceanobacillus</taxon>
    </lineage>
</organism>
<protein>
    <submittedName>
        <fullName evidence="3">DUF4236 domain-containing protein</fullName>
    </submittedName>
</protein>
<evidence type="ECO:0000313" key="3">
    <source>
        <dbReference type="EMBL" id="RKQ27968.1"/>
    </source>
</evidence>
<evidence type="ECO:0000256" key="1">
    <source>
        <dbReference type="SAM" id="Coils"/>
    </source>
</evidence>
<reference evidence="3 4" key="1">
    <citation type="journal article" date="2016" name="Int. J. Syst. Evol. Microbiol.">
        <title>Oceanobacillus halophilus sp. nov., a novel moderately halophilic bacterium from a hypersaline lake.</title>
        <authorList>
            <person name="Amoozegar M.A."/>
            <person name="Bagheri M."/>
            <person name="Makhdoumi A."/>
            <person name="Nikou M.M."/>
            <person name="Fazeli S.A.S."/>
            <person name="Schumann P."/>
            <person name="Sproer C."/>
            <person name="Sanchez-Porro C."/>
            <person name="Ventosa A."/>
        </authorList>
    </citation>
    <scope>NUCLEOTIDE SEQUENCE [LARGE SCALE GENOMIC DNA]</scope>
    <source>
        <strain evidence="3 4">DSM 23996</strain>
    </source>
</reference>
<accession>A0A494ZQV5</accession>
<dbReference type="RefSeq" id="WP_121206221.1">
    <property type="nucleotide sequence ID" value="NZ_RBZP01000038.1"/>
</dbReference>
<gene>
    <name evidence="3" type="ORF">D8M06_19445</name>
</gene>
<feature type="coiled-coil region" evidence="1">
    <location>
        <begin position="152"/>
        <end position="179"/>
    </location>
</feature>
<evidence type="ECO:0000313" key="4">
    <source>
        <dbReference type="Proteomes" id="UP000269301"/>
    </source>
</evidence>
<proteinExistence type="predicted"/>
<dbReference type="OrthoDB" id="983149at2"/>
<dbReference type="InterPro" id="IPR025330">
    <property type="entry name" value="DUF4236"/>
</dbReference>
<sequence>MSFRFRRSVKIAPGVKVNFGKRGVSTTIGGKGMRVTTGSHGTSVGSSIPGTGIYYHKKISSRKKRPQRTNYERIQQNELKQEKMEQAKQDVLRYASHVEMLQSVHEEVNDTIDWEEIQQSPPPFEPDQRGPNETGAIKELENYKPGLLDKLFRRVQKKKAALQKEIVRAQEKDQAMYEEWKGEVELAERVLSGEGRAWLEAVQKANPFEDISALGSNVKWTFFADAPQVTVKLDIKNKEVIPTKVLSITKTGRLSQRKMGKSKYYQLYQDYVSSCALRIAREFFAILPLEEVQINVYDDVEIDNVVDYGCILSVRMSREEMEQTFFDNIDCSDTIETFTHNMKFLKTKGFRIVEEV</sequence>
<keyword evidence="4" id="KW-1185">Reference proteome</keyword>
<dbReference type="Pfam" id="PF14020">
    <property type="entry name" value="DUF4236"/>
    <property type="match status" value="1"/>
</dbReference>